<dbReference type="KEGG" id="sbu:SpiBuddy_2413"/>
<feature type="transmembrane region" description="Helical" evidence="1">
    <location>
        <begin position="150"/>
        <end position="169"/>
    </location>
</feature>
<feature type="transmembrane region" description="Helical" evidence="1">
    <location>
        <begin position="176"/>
        <end position="198"/>
    </location>
</feature>
<sequence>MRKESGYIPCMREWAHIIIHEPISWMKMSLWFLLCSLPLITIGIGWAFILLMAKQETEETIWKAKRLWLLFFHSPSLWKSFCMGFIDILLLLSIGLSIKNMIATETLLLSRFINALFIWFDILLFLSSLYRYPLLVEQPSLQFIRLYSESILLCFTNLKLTLLISMAIITIMVLSVFIGITLFLFLPGGLALLATITFQQTKSNHYK</sequence>
<keyword evidence="1" id="KW-1133">Transmembrane helix</keyword>
<dbReference type="Proteomes" id="UP000008466">
    <property type="component" value="Chromosome"/>
</dbReference>
<protein>
    <submittedName>
        <fullName evidence="2">Uncharacterized protein</fullName>
    </submittedName>
</protein>
<evidence type="ECO:0000313" key="3">
    <source>
        <dbReference type="Proteomes" id="UP000008466"/>
    </source>
</evidence>
<feature type="transmembrane region" description="Helical" evidence="1">
    <location>
        <begin position="108"/>
        <end position="130"/>
    </location>
</feature>
<proteinExistence type="predicted"/>
<reference evidence="3" key="1">
    <citation type="submission" date="2011-02" db="EMBL/GenBank/DDBJ databases">
        <title>Complete sequence of Spirochaeta sp. Buddy.</title>
        <authorList>
            <person name="Lucas S."/>
            <person name="Copeland A."/>
            <person name="Lapidus A."/>
            <person name="Cheng J.-F."/>
            <person name="Goodwin L."/>
            <person name="Pitluck S."/>
            <person name="Zeytun A."/>
            <person name="Detter J.C."/>
            <person name="Han C."/>
            <person name="Tapia R."/>
            <person name="Land M."/>
            <person name="Hauser L."/>
            <person name="Kyrpides N."/>
            <person name="Ivanova N."/>
            <person name="Mikhailova N."/>
            <person name="Pagani I."/>
            <person name="Ritalahti K.M."/>
            <person name="Loeffler F.E."/>
            <person name="Woyke T."/>
        </authorList>
    </citation>
    <scope>NUCLEOTIDE SEQUENCE [LARGE SCALE GENOMIC DNA]</scope>
    <source>
        <strain evidence="3">ATCC BAA-1886 / DSM 22777 / Buddy</strain>
    </source>
</reference>
<dbReference type="EMBL" id="CP002541">
    <property type="protein sequence ID" value="ADY14227.1"/>
    <property type="molecule type" value="Genomic_DNA"/>
</dbReference>
<feature type="transmembrane region" description="Helical" evidence="1">
    <location>
        <begin position="30"/>
        <end position="53"/>
    </location>
</feature>
<evidence type="ECO:0000313" key="2">
    <source>
        <dbReference type="EMBL" id="ADY14227.1"/>
    </source>
</evidence>
<gene>
    <name evidence="2" type="ordered locus">SpiBuddy_2413</name>
</gene>
<feature type="transmembrane region" description="Helical" evidence="1">
    <location>
        <begin position="77"/>
        <end position="96"/>
    </location>
</feature>
<evidence type="ECO:0000256" key="1">
    <source>
        <dbReference type="SAM" id="Phobius"/>
    </source>
</evidence>
<dbReference type="STRING" id="158189.SpiBuddy_2413"/>
<dbReference type="HOGENOM" id="CLU_1325639_0_0_12"/>
<keyword evidence="3" id="KW-1185">Reference proteome</keyword>
<accession>F0RRH5</accession>
<name>F0RRH5_SPHGB</name>
<dbReference type="AlphaFoldDB" id="F0RRH5"/>
<keyword evidence="1" id="KW-0472">Membrane</keyword>
<keyword evidence="1" id="KW-0812">Transmembrane</keyword>
<organism evidence="2 3">
    <name type="scientific">Sphaerochaeta globosa (strain ATCC BAA-1886 / DSM 22777 / Buddy)</name>
    <name type="common">Spirochaeta sp. (strain Buddy)</name>
    <dbReference type="NCBI Taxonomy" id="158189"/>
    <lineage>
        <taxon>Bacteria</taxon>
        <taxon>Pseudomonadati</taxon>
        <taxon>Spirochaetota</taxon>
        <taxon>Spirochaetia</taxon>
        <taxon>Spirochaetales</taxon>
        <taxon>Sphaerochaetaceae</taxon>
        <taxon>Sphaerochaeta</taxon>
    </lineage>
</organism>